<dbReference type="Pfam" id="PF06107">
    <property type="entry name" value="DUF951"/>
    <property type="match status" value="1"/>
</dbReference>
<dbReference type="PANTHER" id="PTHR38455:SF1">
    <property type="entry name" value="DUF951 DOMAIN-CONTAINING PROTEIN"/>
    <property type="match status" value="1"/>
</dbReference>
<proteinExistence type="predicted"/>
<dbReference type="RefSeq" id="WP_158420084.1">
    <property type="nucleotide sequence ID" value="NZ_JAOQJL010000001.1"/>
</dbReference>
<dbReference type="PIRSF" id="PIRSF037263">
    <property type="entry name" value="DUF951_bac"/>
    <property type="match status" value="1"/>
</dbReference>
<organism evidence="1 2">
    <name type="scientific">Blautia ammoniilytica</name>
    <dbReference type="NCBI Taxonomy" id="2981782"/>
    <lineage>
        <taxon>Bacteria</taxon>
        <taxon>Bacillati</taxon>
        <taxon>Bacillota</taxon>
        <taxon>Clostridia</taxon>
        <taxon>Lachnospirales</taxon>
        <taxon>Lachnospiraceae</taxon>
        <taxon>Blautia</taxon>
    </lineage>
</organism>
<name>A0ABT2TNS9_9FIRM</name>
<dbReference type="PANTHER" id="PTHR38455">
    <property type="entry name" value="HYPOTHETICAL CYTOSOLIC PROTEIN"/>
    <property type="match status" value="1"/>
</dbReference>
<keyword evidence="2" id="KW-1185">Reference proteome</keyword>
<evidence type="ECO:0000313" key="1">
    <source>
        <dbReference type="EMBL" id="MCU6763895.1"/>
    </source>
</evidence>
<dbReference type="Proteomes" id="UP001652409">
    <property type="component" value="Unassembled WGS sequence"/>
</dbReference>
<accession>A0ABT2TNS9</accession>
<sequence length="64" mass="7289">MGLLYEVGDIVTLKKTHPCGSKDWEILRVGADFRLKCTGCGHQVMVPRKMVEKNTRNLQKKSQD</sequence>
<protein>
    <submittedName>
        <fullName evidence="1">DUF951 domain-containing protein</fullName>
    </submittedName>
</protein>
<dbReference type="InterPro" id="IPR009296">
    <property type="entry name" value="DUF951"/>
</dbReference>
<reference evidence="1 2" key="1">
    <citation type="journal article" date="2021" name="ISME Commun">
        <title>Automated analysis of genomic sequences facilitates high-throughput and comprehensive description of bacteria.</title>
        <authorList>
            <person name="Hitch T.C.A."/>
        </authorList>
    </citation>
    <scope>NUCLEOTIDE SEQUENCE [LARGE SCALE GENOMIC DNA]</scope>
    <source>
        <strain evidence="1 2">Sanger_23</strain>
    </source>
</reference>
<comment type="caution">
    <text evidence="1">The sequence shown here is derived from an EMBL/GenBank/DDBJ whole genome shotgun (WGS) entry which is preliminary data.</text>
</comment>
<gene>
    <name evidence="1" type="ORF">OCV61_00515</name>
</gene>
<dbReference type="EMBL" id="JAOQJL010000001">
    <property type="protein sequence ID" value="MCU6763895.1"/>
    <property type="molecule type" value="Genomic_DNA"/>
</dbReference>
<evidence type="ECO:0000313" key="2">
    <source>
        <dbReference type="Proteomes" id="UP001652409"/>
    </source>
</evidence>